<evidence type="ECO:0000313" key="2">
    <source>
        <dbReference type="EMBL" id="SDF62621.1"/>
    </source>
</evidence>
<name>A0A1G7MLK0_9SPHI</name>
<reference evidence="2 3" key="1">
    <citation type="submission" date="2016-10" db="EMBL/GenBank/DDBJ databases">
        <authorList>
            <person name="de Groot N.N."/>
        </authorList>
    </citation>
    <scope>NUCLEOTIDE SEQUENCE [LARGE SCALE GENOMIC DNA]</scope>
    <source>
        <strain evidence="2 3">47C3B</strain>
    </source>
</reference>
<dbReference type="Pfam" id="PF08279">
    <property type="entry name" value="HTH_11"/>
    <property type="match status" value="1"/>
</dbReference>
<gene>
    <name evidence="2" type="ORF">SAMN05216464_12217</name>
</gene>
<dbReference type="AlphaFoldDB" id="A0A1G7MLK0"/>
<evidence type="ECO:0000259" key="1">
    <source>
        <dbReference type="Pfam" id="PF08279"/>
    </source>
</evidence>
<proteinExistence type="predicted"/>
<dbReference type="EMBL" id="FNAI01000022">
    <property type="protein sequence ID" value="SDF62621.1"/>
    <property type="molecule type" value="Genomic_DNA"/>
</dbReference>
<dbReference type="Proteomes" id="UP000199072">
    <property type="component" value="Unassembled WGS sequence"/>
</dbReference>
<dbReference type="STRING" id="1391627.SAMN05216464_12217"/>
<evidence type="ECO:0000313" key="3">
    <source>
        <dbReference type="Proteomes" id="UP000199072"/>
    </source>
</evidence>
<accession>A0A1G7MLK0</accession>
<dbReference type="OrthoDB" id="770928at2"/>
<feature type="domain" description="Helix-turn-helix type 11" evidence="1">
    <location>
        <begin position="22"/>
        <end position="53"/>
    </location>
</feature>
<protein>
    <submittedName>
        <fullName evidence="2">HTH domain-containing protein</fullName>
    </submittedName>
</protein>
<keyword evidence="3" id="KW-1185">Reference proteome</keyword>
<dbReference type="RefSeq" id="WP_091156719.1">
    <property type="nucleotide sequence ID" value="NZ_FNAI01000022.1"/>
</dbReference>
<organism evidence="2 3">
    <name type="scientific">Mucilaginibacter pineti</name>
    <dbReference type="NCBI Taxonomy" id="1391627"/>
    <lineage>
        <taxon>Bacteria</taxon>
        <taxon>Pseudomonadati</taxon>
        <taxon>Bacteroidota</taxon>
        <taxon>Sphingobacteriia</taxon>
        <taxon>Sphingobacteriales</taxon>
        <taxon>Sphingobacteriaceae</taxon>
        <taxon>Mucilaginibacter</taxon>
    </lineage>
</organism>
<dbReference type="InterPro" id="IPR013196">
    <property type="entry name" value="HTH_11"/>
</dbReference>
<sequence length="78" mass="9449">MSRYIIHYLKRIDQLIHLKATGSPFDLASKLEISERCLYNYIKLMKDHGAPIKFCKQRRSYYYVERGRFQLKFLKEGM</sequence>